<feature type="compositionally biased region" description="Basic and acidic residues" evidence="1">
    <location>
        <begin position="77"/>
        <end position="91"/>
    </location>
</feature>
<dbReference type="AlphaFoldDB" id="A0A426ZAR1"/>
<organism evidence="2 3">
    <name type="scientific">Ensete ventricosum</name>
    <name type="common">Abyssinian banana</name>
    <name type="synonym">Musa ensete</name>
    <dbReference type="NCBI Taxonomy" id="4639"/>
    <lineage>
        <taxon>Eukaryota</taxon>
        <taxon>Viridiplantae</taxon>
        <taxon>Streptophyta</taxon>
        <taxon>Embryophyta</taxon>
        <taxon>Tracheophyta</taxon>
        <taxon>Spermatophyta</taxon>
        <taxon>Magnoliopsida</taxon>
        <taxon>Liliopsida</taxon>
        <taxon>Zingiberales</taxon>
        <taxon>Musaceae</taxon>
        <taxon>Ensete</taxon>
    </lineage>
</organism>
<accession>A0A426ZAR1</accession>
<feature type="region of interest" description="Disordered" evidence="1">
    <location>
        <begin position="1"/>
        <end position="41"/>
    </location>
</feature>
<feature type="compositionally biased region" description="Basic and acidic residues" evidence="1">
    <location>
        <begin position="15"/>
        <end position="30"/>
    </location>
</feature>
<gene>
    <name evidence="2" type="ORF">B296_00044523</name>
</gene>
<comment type="caution">
    <text evidence="2">The sequence shown here is derived from an EMBL/GenBank/DDBJ whole genome shotgun (WGS) entry which is preliminary data.</text>
</comment>
<evidence type="ECO:0000256" key="1">
    <source>
        <dbReference type="SAM" id="MobiDB-lite"/>
    </source>
</evidence>
<dbReference type="Proteomes" id="UP000287651">
    <property type="component" value="Unassembled WGS sequence"/>
</dbReference>
<reference evidence="2 3" key="1">
    <citation type="journal article" date="2014" name="Agronomy (Basel)">
        <title>A Draft Genome Sequence for Ensete ventricosum, the Drought-Tolerant Tree Against Hunger.</title>
        <authorList>
            <person name="Harrison J."/>
            <person name="Moore K.A."/>
            <person name="Paszkiewicz K."/>
            <person name="Jones T."/>
            <person name="Grant M."/>
            <person name="Ambacheew D."/>
            <person name="Muzemil S."/>
            <person name="Studholme D.J."/>
        </authorList>
    </citation>
    <scope>NUCLEOTIDE SEQUENCE [LARGE SCALE GENOMIC DNA]</scope>
</reference>
<name>A0A426ZAR1_ENSVE</name>
<sequence>MQDKTSRVVGFQRGPSDDQVRIDRKGEVEVGSKGSRSPMEGIQDIIRWDAVRTNRSLSEKPTRCAASKSQGIQLEVDAGRRREEDKEKEGAHGLSQWFPAEAPRESQT</sequence>
<proteinExistence type="predicted"/>
<dbReference type="EMBL" id="AMZH03007555">
    <property type="protein sequence ID" value="RRT61049.1"/>
    <property type="molecule type" value="Genomic_DNA"/>
</dbReference>
<evidence type="ECO:0000313" key="2">
    <source>
        <dbReference type="EMBL" id="RRT61049.1"/>
    </source>
</evidence>
<feature type="region of interest" description="Disordered" evidence="1">
    <location>
        <begin position="59"/>
        <end position="108"/>
    </location>
</feature>
<protein>
    <submittedName>
        <fullName evidence="2">Uncharacterized protein</fullName>
    </submittedName>
</protein>
<evidence type="ECO:0000313" key="3">
    <source>
        <dbReference type="Proteomes" id="UP000287651"/>
    </source>
</evidence>